<organism evidence="5 7">
    <name type="scientific">Rhizophagus clarus</name>
    <dbReference type="NCBI Taxonomy" id="94130"/>
    <lineage>
        <taxon>Eukaryota</taxon>
        <taxon>Fungi</taxon>
        <taxon>Fungi incertae sedis</taxon>
        <taxon>Mucoromycota</taxon>
        <taxon>Glomeromycotina</taxon>
        <taxon>Glomeromycetes</taxon>
        <taxon>Glomerales</taxon>
        <taxon>Glomeraceae</taxon>
        <taxon>Rhizophagus</taxon>
    </lineage>
</organism>
<keyword evidence="3" id="KW-0472">Membrane</keyword>
<dbReference type="EMBL" id="BEXD01001935">
    <property type="protein sequence ID" value="GBB96384.1"/>
    <property type="molecule type" value="Genomic_DNA"/>
</dbReference>
<keyword evidence="4" id="KW-0732">Signal</keyword>
<keyword evidence="1" id="KW-0880">Kelch repeat</keyword>
<keyword evidence="7" id="KW-1185">Reference proteome</keyword>
<dbReference type="PANTHER" id="PTHR46093:SF18">
    <property type="entry name" value="FIBRONECTIN TYPE-III DOMAIN-CONTAINING PROTEIN"/>
    <property type="match status" value="1"/>
</dbReference>
<protein>
    <recommendedName>
        <fullName evidence="8">Galactose oxidase</fullName>
    </recommendedName>
</protein>
<feature type="signal peptide" evidence="4">
    <location>
        <begin position="1"/>
        <end position="19"/>
    </location>
</feature>
<reference evidence="5 7" key="1">
    <citation type="submission" date="2017-11" db="EMBL/GenBank/DDBJ databases">
        <title>The genome of Rhizophagus clarus HR1 reveals common genetic basis of auxotrophy among arbuscular mycorrhizal fungi.</title>
        <authorList>
            <person name="Kobayashi Y."/>
        </authorList>
    </citation>
    <scope>NUCLEOTIDE SEQUENCE [LARGE SCALE GENOMIC DNA]</scope>
    <source>
        <strain evidence="5 7">HR1</strain>
    </source>
</reference>
<dbReference type="Proteomes" id="UP000615446">
    <property type="component" value="Unassembled WGS sequence"/>
</dbReference>
<evidence type="ECO:0000256" key="2">
    <source>
        <dbReference type="ARBA" id="ARBA00022737"/>
    </source>
</evidence>
<evidence type="ECO:0000256" key="1">
    <source>
        <dbReference type="ARBA" id="ARBA00022441"/>
    </source>
</evidence>
<comment type="caution">
    <text evidence="5">The sequence shown here is derived from an EMBL/GenBank/DDBJ whole genome shotgun (WGS) entry which is preliminary data.</text>
</comment>
<reference evidence="6" key="2">
    <citation type="submission" date="2019-10" db="EMBL/GenBank/DDBJ databases">
        <title>Conservation and host-specific expression of non-tandemly repeated heterogenous ribosome RNA gene in arbuscular mycorrhizal fungi.</title>
        <authorList>
            <person name="Maeda T."/>
            <person name="Kobayashi Y."/>
            <person name="Nakagawa T."/>
            <person name="Ezawa T."/>
            <person name="Yamaguchi K."/>
            <person name="Bino T."/>
            <person name="Nishimoto Y."/>
            <person name="Shigenobu S."/>
            <person name="Kawaguchi M."/>
        </authorList>
    </citation>
    <scope>NUCLEOTIDE SEQUENCE</scope>
    <source>
        <strain evidence="6">HR1</strain>
    </source>
</reference>
<dbReference type="EMBL" id="BLAL01000182">
    <property type="protein sequence ID" value="GES88812.1"/>
    <property type="molecule type" value="Genomic_DNA"/>
</dbReference>
<sequence>MKFIFFLIISLYLLQIVNAQLSPSVRKLFSAVPIEKKLYIYGGFMDNEDPKVQSNPNDRFFYLDVSSSFDTSNLPWKVTPNNAEELPLGSFSSQASGGLAASIGGVNNDTIFFINNEVDNATKLISPVHSYNSPNNVWNTQNLSGDRPFGRNQMKVVTDYTGKIYLLTGFDFTFQGATRTNGLFVCDTIKLNCELRDASVFSRLGYGVTLLPNGNLVYMGGARNNIPDPNGFQIIFIYDTVNNSWNPQITTGNIPPPDVGITTVLGLRGDKIILFGGNNGDNNNIYVLNITNYEWYVPEVRGKGPVFKRGEHCANVIGKYMVITFGSNGVTQVKYRANGESDVLLLDISNDSEYIWTTSFDPTPLSIDFPSSSSPSSPPSNSNPKTKTGIIIGVTVGIIIFVGILLLGALFYIKRRKNHKNTKPIPTPGNINNEGVIMIPSGQELSQRIIR</sequence>
<dbReference type="SUPFAM" id="SSF117281">
    <property type="entry name" value="Kelch motif"/>
    <property type="match status" value="1"/>
</dbReference>
<keyword evidence="2" id="KW-0677">Repeat</keyword>
<feature type="chain" id="PRO_5036060121" description="Galactose oxidase" evidence="4">
    <location>
        <begin position="20"/>
        <end position="451"/>
    </location>
</feature>
<evidence type="ECO:0000313" key="6">
    <source>
        <dbReference type="EMBL" id="GES88812.1"/>
    </source>
</evidence>
<accession>A0A2Z6REH4</accession>
<feature type="transmembrane region" description="Helical" evidence="3">
    <location>
        <begin position="390"/>
        <end position="413"/>
    </location>
</feature>
<dbReference type="Pfam" id="PF24681">
    <property type="entry name" value="Kelch_KLHDC2_KLHL20_DRC7"/>
    <property type="match status" value="1"/>
</dbReference>
<evidence type="ECO:0000313" key="7">
    <source>
        <dbReference type="Proteomes" id="UP000247702"/>
    </source>
</evidence>
<dbReference type="Gene3D" id="2.120.10.80">
    <property type="entry name" value="Kelch-type beta propeller"/>
    <property type="match status" value="2"/>
</dbReference>
<evidence type="ECO:0000313" key="5">
    <source>
        <dbReference type="EMBL" id="GBB96384.1"/>
    </source>
</evidence>
<keyword evidence="3" id="KW-0812">Transmembrane</keyword>
<gene>
    <name evidence="6" type="ORF">RCL2_001573900</name>
    <name evidence="5" type="ORF">RclHR1_02740015</name>
</gene>
<name>A0A2Z6REH4_9GLOM</name>
<dbReference type="Proteomes" id="UP000247702">
    <property type="component" value="Unassembled WGS sequence"/>
</dbReference>
<dbReference type="InterPro" id="IPR015915">
    <property type="entry name" value="Kelch-typ_b-propeller"/>
</dbReference>
<evidence type="ECO:0000256" key="4">
    <source>
        <dbReference type="SAM" id="SignalP"/>
    </source>
</evidence>
<evidence type="ECO:0000256" key="3">
    <source>
        <dbReference type="SAM" id="Phobius"/>
    </source>
</evidence>
<dbReference type="AlphaFoldDB" id="A0A2Z6REH4"/>
<proteinExistence type="predicted"/>
<dbReference type="PANTHER" id="PTHR46093">
    <property type="entry name" value="ACYL-COA-BINDING DOMAIN-CONTAINING PROTEIN 5"/>
    <property type="match status" value="1"/>
</dbReference>
<keyword evidence="3" id="KW-1133">Transmembrane helix</keyword>
<evidence type="ECO:0008006" key="8">
    <source>
        <dbReference type="Google" id="ProtNLM"/>
    </source>
</evidence>
<dbReference type="OrthoDB" id="2363659at2759"/>